<feature type="region of interest" description="Disordered" evidence="6">
    <location>
        <begin position="1"/>
        <end position="80"/>
    </location>
</feature>
<keyword evidence="10" id="KW-1185">Reference proteome</keyword>
<dbReference type="AlphaFoldDB" id="A0A402A1N6"/>
<dbReference type="EMBL" id="BIFR01000001">
    <property type="protein sequence ID" value="GCE13070.1"/>
    <property type="molecule type" value="Genomic_DNA"/>
</dbReference>
<evidence type="ECO:0000256" key="7">
    <source>
        <dbReference type="SAM" id="Phobius"/>
    </source>
</evidence>
<dbReference type="Proteomes" id="UP000287352">
    <property type="component" value="Unassembled WGS sequence"/>
</dbReference>
<dbReference type="RefSeq" id="WP_126580633.1">
    <property type="nucleotide sequence ID" value="NZ_BIFR01000001.1"/>
</dbReference>
<evidence type="ECO:0000256" key="2">
    <source>
        <dbReference type="ARBA" id="ARBA00005336"/>
    </source>
</evidence>
<dbReference type="OrthoDB" id="155337at2"/>
<sequence>MEPTNSWPGKQQKPLVHLNRRRKPQFKPAFHLAMGDSDPQTAPEDDQKVGNPTTEKSALQEMTPSHAFTERETQKSPTVPLQSVVSQQPQIHTNQSLSQSALDPAQTILDTIDTQTTHALPLLPQTEPFQKPWPMSRGKAFFLISLLCLIVLQFFSTGANDFIGPRGWGIVLSGTQENTDKNLIKKITQQLQPQNGTPTTLTPQQYIDQIISRMSLDQKLGQMMLIQFIGPDYSLDLNAMISQYGVGAALIFTANQNVASKTQLTNLTRQMQQNAPIPMLLAIDQEGGKVDRLVTIDDPRPSAAKIAATGDPEQAKAAGMQDAQDLSQYGLNVNLAPVVDVDTSNASIIHTEYRAFGKTADEVTQMAGAYLNGLQQSGKVFGTLKHFPGLGHVNGDPHRQITHLSLSPDTLQQVDWAPYRNLIQQGNVHAIMVTHEFLTQIDTQLPSSLSSKIVQGILRDQMGFKGVIMTDSLTMDGITNLYTPGQAAALAIEAGSDLLMGASSPTALQQMIDGIKDAINAGTISQQRIDESVRRLLQMKYDLGLLPLPRQ</sequence>
<dbReference type="GO" id="GO:0004563">
    <property type="term" value="F:beta-N-acetylhexosaminidase activity"/>
    <property type="evidence" value="ECO:0007669"/>
    <property type="project" value="UniProtKB-EC"/>
</dbReference>
<dbReference type="GO" id="GO:0009254">
    <property type="term" value="P:peptidoglycan turnover"/>
    <property type="evidence" value="ECO:0007669"/>
    <property type="project" value="TreeGrafter"/>
</dbReference>
<dbReference type="InterPro" id="IPR019800">
    <property type="entry name" value="Glyco_hydro_3_AS"/>
</dbReference>
<comment type="caution">
    <text evidence="9">The sequence shown here is derived from an EMBL/GenBank/DDBJ whole genome shotgun (WGS) entry which is preliminary data.</text>
</comment>
<feature type="domain" description="Glycoside hydrolase family 3 N-terminal" evidence="8">
    <location>
        <begin position="216"/>
        <end position="538"/>
    </location>
</feature>
<evidence type="ECO:0000256" key="5">
    <source>
        <dbReference type="ARBA" id="ARBA00023295"/>
    </source>
</evidence>
<name>A0A402A1N6_9CHLR</name>
<proteinExistence type="inferred from homology"/>
<keyword evidence="5" id="KW-0326">Glycosidase</keyword>
<dbReference type="Pfam" id="PF00933">
    <property type="entry name" value="Glyco_hydro_3"/>
    <property type="match status" value="1"/>
</dbReference>
<dbReference type="PANTHER" id="PTHR30480:SF13">
    <property type="entry name" value="BETA-HEXOSAMINIDASE"/>
    <property type="match status" value="1"/>
</dbReference>
<evidence type="ECO:0000256" key="4">
    <source>
        <dbReference type="ARBA" id="ARBA00022801"/>
    </source>
</evidence>
<evidence type="ECO:0000313" key="10">
    <source>
        <dbReference type="Proteomes" id="UP000287352"/>
    </source>
</evidence>
<dbReference type="SUPFAM" id="SSF51445">
    <property type="entry name" value="(Trans)glycosidases"/>
    <property type="match status" value="1"/>
</dbReference>
<evidence type="ECO:0000259" key="8">
    <source>
        <dbReference type="Pfam" id="PF00933"/>
    </source>
</evidence>
<dbReference type="GO" id="GO:0005975">
    <property type="term" value="P:carbohydrate metabolic process"/>
    <property type="evidence" value="ECO:0007669"/>
    <property type="project" value="InterPro"/>
</dbReference>
<comment type="catalytic activity">
    <reaction evidence="1">
        <text>Hydrolysis of terminal non-reducing N-acetyl-D-hexosamine residues in N-acetyl-beta-D-hexosaminides.</text>
        <dbReference type="EC" id="3.2.1.52"/>
    </reaction>
</comment>
<evidence type="ECO:0000256" key="3">
    <source>
        <dbReference type="ARBA" id="ARBA00012663"/>
    </source>
</evidence>
<dbReference type="Gene3D" id="3.20.20.300">
    <property type="entry name" value="Glycoside hydrolase, family 3, N-terminal domain"/>
    <property type="match status" value="1"/>
</dbReference>
<evidence type="ECO:0000313" key="9">
    <source>
        <dbReference type="EMBL" id="GCE13070.1"/>
    </source>
</evidence>
<evidence type="ECO:0000256" key="6">
    <source>
        <dbReference type="SAM" id="MobiDB-lite"/>
    </source>
</evidence>
<dbReference type="PROSITE" id="PS00775">
    <property type="entry name" value="GLYCOSYL_HYDROL_F3"/>
    <property type="match status" value="1"/>
</dbReference>
<comment type="similarity">
    <text evidence="2">Belongs to the glycosyl hydrolase 3 family.</text>
</comment>
<keyword evidence="7" id="KW-1133">Transmembrane helix</keyword>
<organism evidence="9 10">
    <name type="scientific">Tengunoibacter tsumagoiensis</name>
    <dbReference type="NCBI Taxonomy" id="2014871"/>
    <lineage>
        <taxon>Bacteria</taxon>
        <taxon>Bacillati</taxon>
        <taxon>Chloroflexota</taxon>
        <taxon>Ktedonobacteria</taxon>
        <taxon>Ktedonobacterales</taxon>
        <taxon>Dictyobacteraceae</taxon>
        <taxon>Tengunoibacter</taxon>
    </lineage>
</organism>
<evidence type="ECO:0000256" key="1">
    <source>
        <dbReference type="ARBA" id="ARBA00001231"/>
    </source>
</evidence>
<accession>A0A402A1N6</accession>
<keyword evidence="4" id="KW-0378">Hydrolase</keyword>
<dbReference type="InterPro" id="IPR036962">
    <property type="entry name" value="Glyco_hydro_3_N_sf"/>
</dbReference>
<gene>
    <name evidence="9" type="ORF">KTT_29290</name>
</gene>
<dbReference type="EC" id="3.2.1.52" evidence="3"/>
<reference evidence="10" key="1">
    <citation type="submission" date="2018-12" db="EMBL/GenBank/DDBJ databases">
        <title>Tengunoibacter tsumagoiensis gen. nov., sp. nov., Dictyobacter kobayashii sp. nov., D. alpinus sp. nov., and D. joshuensis sp. nov. and description of Dictyobacteraceae fam. nov. within the order Ktedonobacterales isolated from Tengu-no-mugimeshi.</title>
        <authorList>
            <person name="Wang C.M."/>
            <person name="Zheng Y."/>
            <person name="Sakai Y."/>
            <person name="Toyoda A."/>
            <person name="Minakuchi Y."/>
            <person name="Abe K."/>
            <person name="Yokota A."/>
            <person name="Yabe S."/>
        </authorList>
    </citation>
    <scope>NUCLEOTIDE SEQUENCE [LARGE SCALE GENOMIC DNA]</scope>
    <source>
        <strain evidence="10">Uno3</strain>
    </source>
</reference>
<feature type="compositionally biased region" description="Polar residues" evidence="6">
    <location>
        <begin position="50"/>
        <end position="63"/>
    </location>
</feature>
<keyword evidence="7" id="KW-0472">Membrane</keyword>
<dbReference type="PANTHER" id="PTHR30480">
    <property type="entry name" value="BETA-HEXOSAMINIDASE-RELATED"/>
    <property type="match status" value="1"/>
</dbReference>
<dbReference type="InterPro" id="IPR017853">
    <property type="entry name" value="GH"/>
</dbReference>
<feature type="transmembrane region" description="Helical" evidence="7">
    <location>
        <begin position="140"/>
        <end position="156"/>
    </location>
</feature>
<keyword evidence="7" id="KW-0812">Transmembrane</keyword>
<protein>
    <recommendedName>
        <fullName evidence="3">beta-N-acetylhexosaminidase</fullName>
        <ecNumber evidence="3">3.2.1.52</ecNumber>
    </recommendedName>
</protein>
<dbReference type="InterPro" id="IPR001764">
    <property type="entry name" value="Glyco_hydro_3_N"/>
</dbReference>
<dbReference type="InterPro" id="IPR050226">
    <property type="entry name" value="NagZ_Beta-hexosaminidase"/>
</dbReference>